<dbReference type="InterPro" id="IPR036855">
    <property type="entry name" value="Znf_CCCH_sf"/>
</dbReference>
<feature type="zinc finger region" description="C3H1-type" evidence="4">
    <location>
        <begin position="137"/>
        <end position="165"/>
    </location>
</feature>
<evidence type="ECO:0000313" key="8">
    <source>
        <dbReference type="Proteomes" id="UP000037923"/>
    </source>
</evidence>
<accession>A0A0N1J548</accession>
<gene>
    <name evidence="7" type="ORF">ABB37_02941</name>
</gene>
<protein>
    <submittedName>
        <fullName evidence="7">Putative zinc finger protein 2</fullName>
    </submittedName>
</protein>
<dbReference type="SMART" id="SM00356">
    <property type="entry name" value="ZnF_C3H1"/>
    <property type="match status" value="1"/>
</dbReference>
<dbReference type="Gene3D" id="4.10.1000.10">
    <property type="entry name" value="Zinc finger, CCCH-type"/>
    <property type="match status" value="1"/>
</dbReference>
<feature type="region of interest" description="Disordered" evidence="5">
    <location>
        <begin position="1"/>
        <end position="33"/>
    </location>
</feature>
<dbReference type="AlphaFoldDB" id="A0A0N1J548"/>
<evidence type="ECO:0000256" key="4">
    <source>
        <dbReference type="PROSITE-ProRule" id="PRU00723"/>
    </source>
</evidence>
<keyword evidence="2 4" id="KW-0863">Zinc-finger</keyword>
<dbReference type="EMBL" id="LGTL01000004">
    <property type="protein sequence ID" value="KPA83264.1"/>
    <property type="molecule type" value="Genomic_DNA"/>
</dbReference>
<keyword evidence="1 4" id="KW-0479">Metal-binding</keyword>
<dbReference type="Proteomes" id="UP000037923">
    <property type="component" value="Unassembled WGS sequence"/>
</dbReference>
<sequence length="288" mass="31035">MLSSQELEQLLKHTQYNNSYEDDSDGDQDAEPALPICLPAPLLLVGDGDSNPCVVAATALPLSGSPQPPLQACEREKFVVNTTEKESEFVSQSENNISDTPLVAQPSGPHAPPPYTPADNARVAAEMDCCSAIEKAKVKTVMCLNYMHGRRCRFGAHCAFAHGADELRQAPPEMMAKKQAIVTSTKPPLTATPPPSYREALAVPQVESPELGAIPAYEEALREQHEHLPPPPPTEALLSMQIDADPAVQHASSAKRSSGFPGRQRPQGSGGNARMIKSKLRHVRRSPV</sequence>
<proteinExistence type="predicted"/>
<feature type="region of interest" description="Disordered" evidence="5">
    <location>
        <begin position="242"/>
        <end position="288"/>
    </location>
</feature>
<feature type="compositionally biased region" description="Acidic residues" evidence="5">
    <location>
        <begin position="20"/>
        <end position="30"/>
    </location>
</feature>
<evidence type="ECO:0000256" key="1">
    <source>
        <dbReference type="ARBA" id="ARBA00022723"/>
    </source>
</evidence>
<reference evidence="7 8" key="1">
    <citation type="submission" date="2015-07" db="EMBL/GenBank/DDBJ databases">
        <title>High-quality genome of monoxenous trypanosomatid Leptomonas pyrrhocoris.</title>
        <authorList>
            <person name="Flegontov P."/>
            <person name="Butenko A."/>
            <person name="Firsov S."/>
            <person name="Vlcek C."/>
            <person name="Logacheva M.D."/>
            <person name="Field M."/>
            <person name="Filatov D."/>
            <person name="Flegontova O."/>
            <person name="Gerasimov E."/>
            <person name="Jackson A.P."/>
            <person name="Kelly S."/>
            <person name="Opperdoes F."/>
            <person name="O'Reilly A."/>
            <person name="Votypka J."/>
            <person name="Yurchenko V."/>
            <person name="Lukes J."/>
        </authorList>
    </citation>
    <scope>NUCLEOTIDE SEQUENCE [LARGE SCALE GENOMIC DNA]</scope>
    <source>
        <strain evidence="7">H10</strain>
    </source>
</reference>
<organism evidence="7 8">
    <name type="scientific">Leptomonas pyrrhocoris</name>
    <name type="common">Firebug parasite</name>
    <dbReference type="NCBI Taxonomy" id="157538"/>
    <lineage>
        <taxon>Eukaryota</taxon>
        <taxon>Discoba</taxon>
        <taxon>Euglenozoa</taxon>
        <taxon>Kinetoplastea</taxon>
        <taxon>Metakinetoplastina</taxon>
        <taxon>Trypanosomatida</taxon>
        <taxon>Trypanosomatidae</taxon>
        <taxon>Leishmaniinae</taxon>
        <taxon>Leptomonas</taxon>
    </lineage>
</organism>
<feature type="domain" description="C3H1-type" evidence="6">
    <location>
        <begin position="137"/>
        <end position="165"/>
    </location>
</feature>
<dbReference type="RefSeq" id="XP_015661703.1">
    <property type="nucleotide sequence ID" value="XM_015800101.1"/>
</dbReference>
<name>A0A0N1J548_LEPPY</name>
<evidence type="ECO:0000259" key="6">
    <source>
        <dbReference type="PROSITE" id="PS50103"/>
    </source>
</evidence>
<dbReference type="GeneID" id="26903232"/>
<feature type="compositionally biased region" description="Basic residues" evidence="5">
    <location>
        <begin position="276"/>
        <end position="288"/>
    </location>
</feature>
<dbReference type="GO" id="GO:0008270">
    <property type="term" value="F:zinc ion binding"/>
    <property type="evidence" value="ECO:0007669"/>
    <property type="project" value="UniProtKB-KW"/>
</dbReference>
<dbReference type="PROSITE" id="PS50103">
    <property type="entry name" value="ZF_C3H1"/>
    <property type="match status" value="1"/>
</dbReference>
<dbReference type="InterPro" id="IPR000571">
    <property type="entry name" value="Znf_CCCH"/>
</dbReference>
<evidence type="ECO:0000256" key="2">
    <source>
        <dbReference type="ARBA" id="ARBA00022771"/>
    </source>
</evidence>
<feature type="compositionally biased region" description="Polar residues" evidence="5">
    <location>
        <begin position="1"/>
        <end position="19"/>
    </location>
</feature>
<keyword evidence="8" id="KW-1185">Reference proteome</keyword>
<evidence type="ECO:0000256" key="3">
    <source>
        <dbReference type="ARBA" id="ARBA00022833"/>
    </source>
</evidence>
<dbReference type="VEuPathDB" id="TriTrypDB:LpyrH10_04_4910"/>
<dbReference type="OrthoDB" id="410307at2759"/>
<evidence type="ECO:0000256" key="5">
    <source>
        <dbReference type="SAM" id="MobiDB-lite"/>
    </source>
</evidence>
<keyword evidence="3 4" id="KW-0862">Zinc</keyword>
<dbReference type="OMA" id="MCLNYMH"/>
<comment type="caution">
    <text evidence="7">The sequence shown here is derived from an EMBL/GenBank/DDBJ whole genome shotgun (WGS) entry which is preliminary data.</text>
</comment>
<evidence type="ECO:0000313" key="7">
    <source>
        <dbReference type="EMBL" id="KPA83264.1"/>
    </source>
</evidence>
<dbReference type="SUPFAM" id="SSF90229">
    <property type="entry name" value="CCCH zinc finger"/>
    <property type="match status" value="1"/>
</dbReference>